<dbReference type="EMBL" id="CP034864">
    <property type="protein sequence ID" value="QCI24101.1"/>
    <property type="molecule type" value="Genomic_DNA"/>
</dbReference>
<evidence type="ECO:0000256" key="3">
    <source>
        <dbReference type="ARBA" id="ARBA00023136"/>
    </source>
</evidence>
<evidence type="ECO:0000313" key="6">
    <source>
        <dbReference type="Proteomes" id="UP000298745"/>
    </source>
</evidence>
<comment type="similarity">
    <text evidence="4">Belongs to the HflD family.</text>
</comment>
<protein>
    <recommendedName>
        <fullName evidence="4">High frequency lysogenization protein HflD homolog</fullName>
    </recommendedName>
</protein>
<dbReference type="Proteomes" id="UP000298745">
    <property type="component" value="Chromosome"/>
</dbReference>
<keyword evidence="2 4" id="KW-0963">Cytoplasm</keyword>
<dbReference type="Pfam" id="PF04356">
    <property type="entry name" value="DUF489"/>
    <property type="match status" value="1"/>
</dbReference>
<evidence type="ECO:0000256" key="4">
    <source>
        <dbReference type="HAMAP-Rule" id="MF_00695"/>
    </source>
</evidence>
<dbReference type="PANTHER" id="PTHR38100">
    <property type="entry name" value="HIGH FREQUENCY LYSOGENIZATION PROTEIN HFLD"/>
    <property type="match status" value="1"/>
</dbReference>
<evidence type="ECO:0000256" key="1">
    <source>
        <dbReference type="ARBA" id="ARBA00022475"/>
    </source>
</evidence>
<dbReference type="OrthoDB" id="9788031at2"/>
<dbReference type="AlphaFoldDB" id="A0A4D6YC78"/>
<dbReference type="InterPro" id="IPR007451">
    <property type="entry name" value="HflD"/>
</dbReference>
<keyword evidence="3 4" id="KW-0472">Membrane</keyword>
<organism evidence="5 6">
    <name type="scientific">Buchnera aphidicola</name>
    <name type="common">Macrosiphoniella sanborni</name>
    <dbReference type="NCBI Taxonomy" id="1241865"/>
    <lineage>
        <taxon>Bacteria</taxon>
        <taxon>Pseudomonadati</taxon>
        <taxon>Pseudomonadota</taxon>
        <taxon>Gammaproteobacteria</taxon>
        <taxon>Enterobacterales</taxon>
        <taxon>Erwiniaceae</taxon>
        <taxon>Buchnera</taxon>
    </lineage>
</organism>
<dbReference type="InterPro" id="IPR035932">
    <property type="entry name" value="HflD-like_sf"/>
</dbReference>
<dbReference type="GO" id="GO:0005886">
    <property type="term" value="C:plasma membrane"/>
    <property type="evidence" value="ECO:0007669"/>
    <property type="project" value="UniProtKB-SubCell"/>
</dbReference>
<dbReference type="HAMAP" id="MF_00695">
    <property type="entry name" value="HflD_protein"/>
    <property type="match status" value="1"/>
</dbReference>
<evidence type="ECO:0000313" key="5">
    <source>
        <dbReference type="EMBL" id="QCI24101.1"/>
    </source>
</evidence>
<reference evidence="5 6" key="2">
    <citation type="submission" date="2019-05" db="EMBL/GenBank/DDBJ databases">
        <title>Genome evolution of the obligate endosymbiont Buchnera aphidicola.</title>
        <authorList>
            <person name="Moran N.A."/>
        </authorList>
    </citation>
    <scope>NUCLEOTIDE SEQUENCE [LARGE SCALE GENOMIC DNA]</scope>
    <source>
        <strain evidence="5 6">Msa</strain>
    </source>
</reference>
<dbReference type="SUPFAM" id="SSF101322">
    <property type="entry name" value="YcfC-like"/>
    <property type="match status" value="1"/>
</dbReference>
<name>A0A4D6YC78_9GAMM</name>
<dbReference type="Gene3D" id="1.10.3890.10">
    <property type="entry name" value="HflD-like"/>
    <property type="match status" value="1"/>
</dbReference>
<sequence length="211" mass="24332">MKNIYSITLSLAGICQSAHLIQTLAYSGICNQNAFNTCLISILKINTNSVIEIYGNHEKNLRIGLKTLISFLTFSNFSHSYIEFITYIFKMITIQKKIKKNHIATSSLRKNILLISNQYNIHSDINIITDQIAELYIKIISSLGSRILIKGLKNFLKNLHIQKKIRCLLFSGIRAIVLWNQYYGNQLQLIYFRKILIKKAKKILFKLNTTT</sequence>
<dbReference type="GO" id="GO:0005737">
    <property type="term" value="C:cytoplasm"/>
    <property type="evidence" value="ECO:0007669"/>
    <property type="project" value="UniProtKB-SubCell"/>
</dbReference>
<keyword evidence="1 4" id="KW-1003">Cell membrane</keyword>
<accession>A0A4D6YC78</accession>
<dbReference type="PANTHER" id="PTHR38100:SF1">
    <property type="entry name" value="HIGH FREQUENCY LYSOGENIZATION PROTEIN HFLD"/>
    <property type="match status" value="1"/>
</dbReference>
<comment type="subcellular location">
    <subcellularLocation>
        <location evidence="4">Cytoplasm</location>
    </subcellularLocation>
    <subcellularLocation>
        <location evidence="4">Cell membrane</location>
        <topology evidence="4">Peripheral membrane protein</topology>
        <orientation evidence="4">Cytoplasmic side</orientation>
    </subcellularLocation>
</comment>
<reference evidence="5 6" key="1">
    <citation type="submission" date="2018-12" db="EMBL/GenBank/DDBJ databases">
        <authorList>
            <person name="Chong R.A."/>
        </authorList>
    </citation>
    <scope>NUCLEOTIDE SEQUENCE [LARGE SCALE GENOMIC DNA]</scope>
    <source>
        <strain evidence="5 6">Msa</strain>
    </source>
</reference>
<proteinExistence type="inferred from homology"/>
<gene>
    <name evidence="4" type="primary">hflD</name>
    <name evidence="5" type="ORF">D9V74_01230</name>
</gene>
<evidence type="ECO:0000256" key="2">
    <source>
        <dbReference type="ARBA" id="ARBA00022490"/>
    </source>
</evidence>